<dbReference type="PANTHER" id="PTHR43004">
    <property type="entry name" value="TRK SYSTEM POTASSIUM UPTAKE PROTEIN"/>
    <property type="match status" value="1"/>
</dbReference>
<accession>A0A1H8XGY2</accession>
<dbReference type="AlphaFoldDB" id="A0A1H8XGY2"/>
<dbReference type="STRING" id="394193.SAMN04489732_107242"/>
<keyword evidence="7" id="KW-1185">Reference proteome</keyword>
<dbReference type="InterPro" id="IPR002938">
    <property type="entry name" value="FAD-bd"/>
</dbReference>
<dbReference type="Gene3D" id="3.50.50.60">
    <property type="entry name" value="FAD/NAD(P)-binding domain"/>
    <property type="match status" value="1"/>
</dbReference>
<dbReference type="PANTHER" id="PTHR43004:SF19">
    <property type="entry name" value="BINDING MONOOXYGENASE, PUTATIVE (JCVI)-RELATED"/>
    <property type="match status" value="1"/>
</dbReference>
<evidence type="ECO:0000256" key="4">
    <source>
        <dbReference type="ARBA" id="ARBA00022827"/>
    </source>
</evidence>
<keyword evidence="4" id="KW-0274">FAD</keyword>
<sequence>MTETTNPGRPSPGDVPEVLIIGAGPTGLTLACELARSGVSFRLAEASPGPQPGSRGKGIQPRTLEVFDDLGLVDRVLAHGRMSMPIRSVARDGQETLDAAEPLRGRPDIPYPASLLTPEWRIEEALRLRLAELGGTLEFGTRLESFTQSAEAVSAVVVKDGVAETVTARWLVGCDGGHSVVRKQAGIAFVGETREEIRMIVADVEVDGLDRDAWHMWRHHEGFFSLCPLPSTGVFQYQASIAPGQDPSPGLANLQAILERRTGRTDLRLHEPAWLSLWRANIRLVDRYREGRVLLAGDAAHIHSPAGGQGMNTGIQDAHNLGWKLAAVVHGASPALLDSYGAERRPVAAGVLALSNARLKQTTEDKGFPSRRDTSTLQLGIGYRDSALARDDRDETASLRAGDRAPDAPELTTVDGSCRLFDLTRGGRFSLLDFGAAPAAEALPSGLRTFRVVGRPAGPNDVADTEGHLADAYGAGEHTLVLIRPDGYVALISDTGDFSAVSGYLAALGTSSVLGGGVRQLAP</sequence>
<evidence type="ECO:0000256" key="3">
    <source>
        <dbReference type="ARBA" id="ARBA00022630"/>
    </source>
</evidence>
<protein>
    <submittedName>
        <fullName evidence="6">2-polyprenyl-6-methoxyphenol hydroxylase</fullName>
    </submittedName>
</protein>
<dbReference type="PRINTS" id="PR00420">
    <property type="entry name" value="RNGMNOXGNASE"/>
</dbReference>
<dbReference type="SUPFAM" id="SSF52833">
    <property type="entry name" value="Thioredoxin-like"/>
    <property type="match status" value="1"/>
</dbReference>
<dbReference type="Gene3D" id="3.30.70.2450">
    <property type="match status" value="1"/>
</dbReference>
<dbReference type="OrthoDB" id="8670884at2"/>
<reference evidence="7" key="1">
    <citation type="submission" date="2016-10" db="EMBL/GenBank/DDBJ databases">
        <authorList>
            <person name="Varghese N."/>
            <person name="Submissions S."/>
        </authorList>
    </citation>
    <scope>NUCLEOTIDE SEQUENCE [LARGE SCALE GENOMIC DNA]</scope>
    <source>
        <strain evidence="7">DSM 44993</strain>
    </source>
</reference>
<dbReference type="InterPro" id="IPR036188">
    <property type="entry name" value="FAD/NAD-bd_sf"/>
</dbReference>
<gene>
    <name evidence="6" type="ORF">SAMN04489732_107242</name>
</gene>
<dbReference type="NCBIfam" id="NF004832">
    <property type="entry name" value="PRK06184.1"/>
    <property type="match status" value="1"/>
</dbReference>
<dbReference type="GO" id="GO:0016709">
    <property type="term" value="F:oxidoreductase activity, acting on paired donors, with incorporation or reduction of molecular oxygen, NAD(P)H as one donor, and incorporation of one atom of oxygen"/>
    <property type="evidence" value="ECO:0007669"/>
    <property type="project" value="UniProtKB-ARBA"/>
</dbReference>
<comment type="similarity">
    <text evidence="2">Belongs to the PheA/TfdB FAD monooxygenase family.</text>
</comment>
<dbReference type="Pfam" id="PF01494">
    <property type="entry name" value="FAD_binding_3"/>
    <property type="match status" value="1"/>
</dbReference>
<proteinExistence type="inferred from homology"/>
<name>A0A1H8XGY2_9PSEU</name>
<comment type="cofactor">
    <cofactor evidence="1">
        <name>FAD</name>
        <dbReference type="ChEBI" id="CHEBI:57692"/>
    </cofactor>
</comment>
<dbReference type="Pfam" id="PF21274">
    <property type="entry name" value="Rng_hyd_C"/>
    <property type="match status" value="1"/>
</dbReference>
<dbReference type="EMBL" id="FOEF01000007">
    <property type="protein sequence ID" value="SEP39230.1"/>
    <property type="molecule type" value="Genomic_DNA"/>
</dbReference>
<dbReference type="InterPro" id="IPR050641">
    <property type="entry name" value="RIFMO-like"/>
</dbReference>
<dbReference type="InterPro" id="IPR036249">
    <property type="entry name" value="Thioredoxin-like_sf"/>
</dbReference>
<evidence type="ECO:0000259" key="5">
    <source>
        <dbReference type="Pfam" id="PF01494"/>
    </source>
</evidence>
<dbReference type="Gene3D" id="3.40.30.120">
    <property type="match status" value="1"/>
</dbReference>
<evidence type="ECO:0000256" key="1">
    <source>
        <dbReference type="ARBA" id="ARBA00001974"/>
    </source>
</evidence>
<dbReference type="SUPFAM" id="SSF51905">
    <property type="entry name" value="FAD/NAD(P)-binding domain"/>
    <property type="match status" value="1"/>
</dbReference>
<dbReference type="GO" id="GO:0071949">
    <property type="term" value="F:FAD binding"/>
    <property type="evidence" value="ECO:0007669"/>
    <property type="project" value="InterPro"/>
</dbReference>
<dbReference type="Proteomes" id="UP000198582">
    <property type="component" value="Unassembled WGS sequence"/>
</dbReference>
<evidence type="ECO:0000256" key="2">
    <source>
        <dbReference type="ARBA" id="ARBA00007801"/>
    </source>
</evidence>
<keyword evidence="3" id="KW-0285">Flavoprotein</keyword>
<dbReference type="RefSeq" id="WP_091618138.1">
    <property type="nucleotide sequence ID" value="NZ_FOEF01000007.1"/>
</dbReference>
<evidence type="ECO:0000313" key="6">
    <source>
        <dbReference type="EMBL" id="SEP39230.1"/>
    </source>
</evidence>
<organism evidence="6 7">
    <name type="scientific">Amycolatopsis saalfeldensis</name>
    <dbReference type="NCBI Taxonomy" id="394193"/>
    <lineage>
        <taxon>Bacteria</taxon>
        <taxon>Bacillati</taxon>
        <taxon>Actinomycetota</taxon>
        <taxon>Actinomycetes</taxon>
        <taxon>Pseudonocardiales</taxon>
        <taxon>Pseudonocardiaceae</taxon>
        <taxon>Amycolatopsis</taxon>
    </lineage>
</organism>
<feature type="domain" description="FAD-binding" evidence="5">
    <location>
        <begin position="17"/>
        <end position="353"/>
    </location>
</feature>
<evidence type="ECO:0000313" key="7">
    <source>
        <dbReference type="Proteomes" id="UP000198582"/>
    </source>
</evidence>